<proteinExistence type="predicted"/>
<dbReference type="AlphaFoldDB" id="A0A239PCR9"/>
<dbReference type="InterPro" id="IPR014922">
    <property type="entry name" value="YdhG-like"/>
</dbReference>
<protein>
    <recommendedName>
        <fullName evidence="1">YdhG-like domain-containing protein</fullName>
    </recommendedName>
</protein>
<evidence type="ECO:0000259" key="1">
    <source>
        <dbReference type="Pfam" id="PF08818"/>
    </source>
</evidence>
<evidence type="ECO:0000313" key="3">
    <source>
        <dbReference type="Proteomes" id="UP000198362"/>
    </source>
</evidence>
<name>A0A239PCR9_9ACTN</name>
<dbReference type="OrthoDB" id="5187996at2"/>
<sequence>MSGQDPVVEFLDGLSVQRRAEARAVHDVIRAAAPDLEPWIWRGVMWGGTDQTILGHGRMTQVNRSGKKVEWFVMGLASQKAYLSLYVSAVRDGRYLAQVYGDRLGKVKIGSSSVSFRRLADLDLAVLAELAAEAAGGD</sequence>
<evidence type="ECO:0000313" key="2">
    <source>
        <dbReference type="EMBL" id="SNT64418.1"/>
    </source>
</evidence>
<reference evidence="2 3" key="1">
    <citation type="submission" date="2017-06" db="EMBL/GenBank/DDBJ databases">
        <authorList>
            <person name="Kim H.J."/>
            <person name="Triplett B.A."/>
        </authorList>
    </citation>
    <scope>NUCLEOTIDE SEQUENCE [LARGE SCALE GENOMIC DNA]</scope>
    <source>
        <strain evidence="2 3">CGMCC 4.5593</strain>
    </source>
</reference>
<dbReference type="Pfam" id="PF08818">
    <property type="entry name" value="DUF1801"/>
    <property type="match status" value="1"/>
</dbReference>
<dbReference type="RefSeq" id="WP_089254403.1">
    <property type="nucleotide sequence ID" value="NZ_FZPH01000017.1"/>
</dbReference>
<feature type="domain" description="YdhG-like" evidence="1">
    <location>
        <begin position="18"/>
        <end position="134"/>
    </location>
</feature>
<dbReference type="Proteomes" id="UP000198362">
    <property type="component" value="Unassembled WGS sequence"/>
</dbReference>
<dbReference type="EMBL" id="FZPH01000017">
    <property type="protein sequence ID" value="SNT64418.1"/>
    <property type="molecule type" value="Genomic_DNA"/>
</dbReference>
<accession>A0A239PCR9</accession>
<organism evidence="2 3">
    <name type="scientific">Asanoa hainanensis</name>
    <dbReference type="NCBI Taxonomy" id="560556"/>
    <lineage>
        <taxon>Bacteria</taxon>
        <taxon>Bacillati</taxon>
        <taxon>Actinomycetota</taxon>
        <taxon>Actinomycetes</taxon>
        <taxon>Micromonosporales</taxon>
        <taxon>Micromonosporaceae</taxon>
        <taxon>Asanoa</taxon>
    </lineage>
</organism>
<keyword evidence="3" id="KW-1185">Reference proteome</keyword>
<gene>
    <name evidence="2" type="ORF">SAMN05421812_11730</name>
</gene>